<evidence type="ECO:0000313" key="3">
    <source>
        <dbReference type="Proteomes" id="UP001166947"/>
    </source>
</evidence>
<accession>A0ABT2FEB2</accession>
<dbReference type="EMBL" id="JANUXW010000004">
    <property type="protein sequence ID" value="MCS4533850.1"/>
    <property type="molecule type" value="Genomic_DNA"/>
</dbReference>
<dbReference type="Proteomes" id="UP001166947">
    <property type="component" value="Unassembled WGS sequence"/>
</dbReference>
<feature type="compositionally biased region" description="Polar residues" evidence="1">
    <location>
        <begin position="44"/>
        <end position="53"/>
    </location>
</feature>
<feature type="region of interest" description="Disordered" evidence="1">
    <location>
        <begin position="29"/>
        <end position="53"/>
    </location>
</feature>
<organism evidence="2 3">
    <name type="scientific">Neisseria montereyensis</name>
    <dbReference type="NCBI Taxonomy" id="2973938"/>
    <lineage>
        <taxon>Bacteria</taxon>
        <taxon>Pseudomonadati</taxon>
        <taxon>Pseudomonadota</taxon>
        <taxon>Betaproteobacteria</taxon>
        <taxon>Neisseriales</taxon>
        <taxon>Neisseriaceae</taxon>
        <taxon>Neisseria</taxon>
    </lineage>
</organism>
<name>A0ABT2FEB2_9NEIS</name>
<sequence>MPITGYGFNHCKPSEKFSDGYCRGGLHIRPRTQTMPPIARPQKANPQNHQTFI</sequence>
<evidence type="ECO:0000313" key="2">
    <source>
        <dbReference type="EMBL" id="MCS4533850.1"/>
    </source>
</evidence>
<gene>
    <name evidence="2" type="ORF">NXS09_05980</name>
</gene>
<dbReference type="RefSeq" id="WP_259291651.1">
    <property type="nucleotide sequence ID" value="NZ_JANUXW010000004.1"/>
</dbReference>
<keyword evidence="3" id="KW-1185">Reference proteome</keyword>
<comment type="caution">
    <text evidence="2">The sequence shown here is derived from an EMBL/GenBank/DDBJ whole genome shotgun (WGS) entry which is preliminary data.</text>
</comment>
<proteinExistence type="predicted"/>
<evidence type="ECO:0000256" key="1">
    <source>
        <dbReference type="SAM" id="MobiDB-lite"/>
    </source>
</evidence>
<reference evidence="2" key="1">
    <citation type="submission" date="2022-08" db="EMBL/GenBank/DDBJ databases">
        <authorList>
            <person name="Volokhov D.V."/>
            <person name="Furtak V.A."/>
            <person name="Zagorodnyaya T.A."/>
        </authorList>
    </citation>
    <scope>NUCLEOTIDE SEQUENCE</scope>
    <source>
        <strain evidence="2">CSL10203-ORH2</strain>
    </source>
</reference>
<protein>
    <submittedName>
        <fullName evidence="2">Uncharacterized protein</fullName>
    </submittedName>
</protein>
<reference evidence="2" key="2">
    <citation type="journal article" date="2023" name="Curr. Microbiol.">
        <title>Neisseria montereyensis sp. nov., Isolated from Oropharynx of California Sea Lion (Zalophus californianus): Genomic, Phylogenetic, and Phenotypic Study.</title>
        <authorList>
            <person name="Volokhov D.V."/>
            <person name="Zagorodnyaya T.A."/>
            <person name="Furtak V.A."/>
            <person name="Nattanmai G."/>
            <person name="Randall L."/>
            <person name="Jose S."/>
            <person name="Gao Y."/>
            <person name="Gulland F.M."/>
            <person name="Eisenberg T."/>
            <person name="Delmonte P."/>
            <person name="Blom J."/>
            <person name="Mitchell K.K."/>
        </authorList>
    </citation>
    <scope>NUCLEOTIDE SEQUENCE</scope>
    <source>
        <strain evidence="2">CSL10203-ORH2</strain>
    </source>
</reference>